<evidence type="ECO:0000313" key="7">
    <source>
        <dbReference type="EMBL" id="KAJ7035291.1"/>
    </source>
</evidence>
<feature type="transmembrane region" description="Helical" evidence="5">
    <location>
        <begin position="400"/>
        <end position="418"/>
    </location>
</feature>
<feature type="transmembrane region" description="Helical" evidence="5">
    <location>
        <begin position="461"/>
        <end position="484"/>
    </location>
</feature>
<gene>
    <name evidence="7" type="ORF">C8F04DRAFT_1233731</name>
</gene>
<evidence type="ECO:0000256" key="5">
    <source>
        <dbReference type="SAM" id="Phobius"/>
    </source>
</evidence>
<feature type="transmembrane region" description="Helical" evidence="5">
    <location>
        <begin position="538"/>
        <end position="557"/>
    </location>
</feature>
<dbReference type="InterPro" id="IPR036259">
    <property type="entry name" value="MFS_trans_sf"/>
</dbReference>
<evidence type="ECO:0000313" key="8">
    <source>
        <dbReference type="Proteomes" id="UP001218188"/>
    </source>
</evidence>
<evidence type="ECO:0000259" key="6">
    <source>
        <dbReference type="PROSITE" id="PS50850"/>
    </source>
</evidence>
<dbReference type="EMBL" id="JARJCM010000051">
    <property type="protein sequence ID" value="KAJ7035291.1"/>
    <property type="molecule type" value="Genomic_DNA"/>
</dbReference>
<dbReference type="SUPFAM" id="SSF103473">
    <property type="entry name" value="MFS general substrate transporter"/>
    <property type="match status" value="1"/>
</dbReference>
<comment type="caution">
    <text evidence="7">The sequence shown here is derived from an EMBL/GenBank/DDBJ whole genome shotgun (WGS) entry which is preliminary data.</text>
</comment>
<dbReference type="InterPro" id="IPR020846">
    <property type="entry name" value="MFS_dom"/>
</dbReference>
<dbReference type="CDD" id="cd17502">
    <property type="entry name" value="MFS_Azr1_MDR_like"/>
    <property type="match status" value="1"/>
</dbReference>
<proteinExistence type="predicted"/>
<dbReference type="Pfam" id="PF07690">
    <property type="entry name" value="MFS_1"/>
    <property type="match status" value="2"/>
</dbReference>
<feature type="transmembrane region" description="Helical" evidence="5">
    <location>
        <begin position="375"/>
        <end position="393"/>
    </location>
</feature>
<dbReference type="PROSITE" id="PS50850">
    <property type="entry name" value="MFS"/>
    <property type="match status" value="1"/>
</dbReference>
<evidence type="ECO:0000256" key="3">
    <source>
        <dbReference type="ARBA" id="ARBA00022989"/>
    </source>
</evidence>
<keyword evidence="3 5" id="KW-1133">Transmembrane helix</keyword>
<evidence type="ECO:0000256" key="4">
    <source>
        <dbReference type="ARBA" id="ARBA00023136"/>
    </source>
</evidence>
<dbReference type="GO" id="GO:0005886">
    <property type="term" value="C:plasma membrane"/>
    <property type="evidence" value="ECO:0007669"/>
    <property type="project" value="TreeGrafter"/>
</dbReference>
<keyword evidence="4 5" id="KW-0472">Membrane</keyword>
<feature type="transmembrane region" description="Helical" evidence="5">
    <location>
        <begin position="297"/>
        <end position="315"/>
    </location>
</feature>
<evidence type="ECO:0000256" key="2">
    <source>
        <dbReference type="ARBA" id="ARBA00022692"/>
    </source>
</evidence>
<accession>A0AAD6SYA3</accession>
<sequence>MSHSSSSPQPLAGAADSESLHSTAAQNEKTQLPSPVELDTFLSGKKLAVVFVAMMLSMFLTALDQTILATALPRIASDFESFSLQGWVSSAFILAQAVFLLFYGQLLRILPAKWVLISSITIFEAGSLLCGVSQNIDQLIAGRTVSGLGAAGISAFPRGNVYFDLTSLPPVVAMIQVIAQTTRLQDRPKLFGMFGALFGLASVVGPLIGGGLTDHVTWRWCFWINLPFGGVSVCGVLFMVKAAPPLGSDPTKRSNRDIFQQILRMDYVGATLIAGAVTTLVLALQWGGNTKPWSDKAVIICFVFAAVLTAVFIGWESYMGDRAMAPTTIFKSRSIYSLLSYSFLSRFSLLIYSYYIPIFYQASRGHSATKSGLDLLPFMLGVVVTVLAAGQIVSRTGRYWSFLVVAPVFLAIGSGLLYTLTPSTSSAKLVGFQILAGVGIGMGMQNALLAIQVEFKDEKKLLAQAMSMSTFSQFLGGTIGLAIAEPVFATNLAKKLARYAPDAPAAIVKESPTAIFSGALPKEMIAGVVRSYTESLRIVFVLGVPVAGLALLSTLMIKNIRIETGAKGVH</sequence>
<feature type="transmembrane region" description="Helical" evidence="5">
    <location>
        <begin position="430"/>
        <end position="449"/>
    </location>
</feature>
<evidence type="ECO:0000256" key="1">
    <source>
        <dbReference type="ARBA" id="ARBA00004141"/>
    </source>
</evidence>
<dbReference type="AlphaFoldDB" id="A0AAD6SYA3"/>
<protein>
    <submittedName>
        <fullName evidence="7">ABC transporter</fullName>
    </submittedName>
</protein>
<feature type="transmembrane region" description="Helical" evidence="5">
    <location>
        <begin position="222"/>
        <end position="244"/>
    </location>
</feature>
<name>A0AAD6SYA3_9AGAR</name>
<feature type="transmembrane region" description="Helical" evidence="5">
    <location>
        <begin position="190"/>
        <end position="210"/>
    </location>
</feature>
<feature type="transmembrane region" description="Helical" evidence="5">
    <location>
        <begin position="335"/>
        <end position="355"/>
    </location>
</feature>
<comment type="subcellular location">
    <subcellularLocation>
        <location evidence="1">Membrane</location>
        <topology evidence="1">Multi-pass membrane protein</topology>
    </subcellularLocation>
</comment>
<dbReference type="Gene3D" id="1.20.1250.20">
    <property type="entry name" value="MFS general substrate transporter like domains"/>
    <property type="match status" value="2"/>
</dbReference>
<dbReference type="PANTHER" id="PTHR23501">
    <property type="entry name" value="MAJOR FACILITATOR SUPERFAMILY"/>
    <property type="match status" value="1"/>
</dbReference>
<reference evidence="7" key="1">
    <citation type="submission" date="2023-03" db="EMBL/GenBank/DDBJ databases">
        <title>Massive genome expansion in bonnet fungi (Mycena s.s.) driven by repeated elements and novel gene families across ecological guilds.</title>
        <authorList>
            <consortium name="Lawrence Berkeley National Laboratory"/>
            <person name="Harder C.B."/>
            <person name="Miyauchi S."/>
            <person name="Viragh M."/>
            <person name="Kuo A."/>
            <person name="Thoen E."/>
            <person name="Andreopoulos B."/>
            <person name="Lu D."/>
            <person name="Skrede I."/>
            <person name="Drula E."/>
            <person name="Henrissat B."/>
            <person name="Morin E."/>
            <person name="Kohler A."/>
            <person name="Barry K."/>
            <person name="LaButti K."/>
            <person name="Morin E."/>
            <person name="Salamov A."/>
            <person name="Lipzen A."/>
            <person name="Mereny Z."/>
            <person name="Hegedus B."/>
            <person name="Baldrian P."/>
            <person name="Stursova M."/>
            <person name="Weitz H."/>
            <person name="Taylor A."/>
            <person name="Grigoriev I.V."/>
            <person name="Nagy L.G."/>
            <person name="Martin F."/>
            <person name="Kauserud H."/>
        </authorList>
    </citation>
    <scope>NUCLEOTIDE SEQUENCE</scope>
    <source>
        <strain evidence="7">CBHHK200</strain>
    </source>
</reference>
<keyword evidence="8" id="KW-1185">Reference proteome</keyword>
<dbReference type="PANTHER" id="PTHR23501:SF198">
    <property type="entry name" value="AZOLE RESISTANCE PROTEIN 1-RELATED"/>
    <property type="match status" value="1"/>
</dbReference>
<organism evidence="7 8">
    <name type="scientific">Mycena alexandri</name>
    <dbReference type="NCBI Taxonomy" id="1745969"/>
    <lineage>
        <taxon>Eukaryota</taxon>
        <taxon>Fungi</taxon>
        <taxon>Dikarya</taxon>
        <taxon>Basidiomycota</taxon>
        <taxon>Agaricomycotina</taxon>
        <taxon>Agaricomycetes</taxon>
        <taxon>Agaricomycetidae</taxon>
        <taxon>Agaricales</taxon>
        <taxon>Marasmiineae</taxon>
        <taxon>Mycenaceae</taxon>
        <taxon>Mycena</taxon>
    </lineage>
</organism>
<feature type="transmembrane region" description="Helical" evidence="5">
    <location>
        <begin position="265"/>
        <end position="285"/>
    </location>
</feature>
<feature type="transmembrane region" description="Helical" evidence="5">
    <location>
        <begin position="84"/>
        <end position="103"/>
    </location>
</feature>
<dbReference type="InterPro" id="IPR011701">
    <property type="entry name" value="MFS"/>
</dbReference>
<feature type="transmembrane region" description="Helical" evidence="5">
    <location>
        <begin position="47"/>
        <end position="72"/>
    </location>
</feature>
<keyword evidence="2 5" id="KW-0812">Transmembrane</keyword>
<dbReference type="GO" id="GO:0022857">
    <property type="term" value="F:transmembrane transporter activity"/>
    <property type="evidence" value="ECO:0007669"/>
    <property type="project" value="InterPro"/>
</dbReference>
<feature type="domain" description="Major facilitator superfamily (MFS) profile" evidence="6">
    <location>
        <begin position="50"/>
        <end position="561"/>
    </location>
</feature>
<dbReference type="Proteomes" id="UP001218188">
    <property type="component" value="Unassembled WGS sequence"/>
</dbReference>